<dbReference type="PANTHER" id="PTHR30572">
    <property type="entry name" value="MEMBRANE COMPONENT OF TRANSPORTER-RELATED"/>
    <property type="match status" value="1"/>
</dbReference>
<evidence type="ECO:0000259" key="9">
    <source>
        <dbReference type="Pfam" id="PF12704"/>
    </source>
</evidence>
<dbReference type="InterPro" id="IPR003838">
    <property type="entry name" value="ABC3_permease_C"/>
</dbReference>
<feature type="domain" description="MacB-like periplasmic core" evidence="9">
    <location>
        <begin position="21"/>
        <end position="264"/>
    </location>
</feature>
<keyword evidence="11" id="KW-1185">Reference proteome</keyword>
<organism evidence="10 11">
    <name type="scientific">Corynebacterium stercoris</name>
    <dbReference type="NCBI Taxonomy" id="2943490"/>
    <lineage>
        <taxon>Bacteria</taxon>
        <taxon>Bacillati</taxon>
        <taxon>Actinomycetota</taxon>
        <taxon>Actinomycetes</taxon>
        <taxon>Mycobacteriales</taxon>
        <taxon>Corynebacteriaceae</taxon>
        <taxon>Corynebacterium</taxon>
    </lineage>
</organism>
<keyword evidence="2" id="KW-1003">Cell membrane</keyword>
<comment type="subcellular location">
    <subcellularLocation>
        <location evidence="1">Cell membrane</location>
        <topology evidence="1">Multi-pass membrane protein</topology>
    </subcellularLocation>
</comment>
<reference evidence="10" key="1">
    <citation type="submission" date="2022-05" db="EMBL/GenBank/DDBJ databases">
        <title>Corynebacterium sp. TA-R-1 sp. nov., isolated from human feces.</title>
        <authorList>
            <person name="Shamsuzzaman M."/>
            <person name="Dahal R.H."/>
        </authorList>
    </citation>
    <scope>NUCLEOTIDE SEQUENCE</scope>
    <source>
        <strain evidence="10">TA-R-1</strain>
    </source>
</reference>
<dbReference type="InterPro" id="IPR025857">
    <property type="entry name" value="MacB_PCD"/>
</dbReference>
<evidence type="ECO:0000313" key="11">
    <source>
        <dbReference type="Proteomes" id="UP001204000"/>
    </source>
</evidence>
<evidence type="ECO:0000256" key="5">
    <source>
        <dbReference type="ARBA" id="ARBA00023136"/>
    </source>
</evidence>
<dbReference type="PANTHER" id="PTHR30572:SF4">
    <property type="entry name" value="ABC TRANSPORTER PERMEASE YTRF"/>
    <property type="match status" value="1"/>
</dbReference>
<evidence type="ECO:0000259" key="8">
    <source>
        <dbReference type="Pfam" id="PF02687"/>
    </source>
</evidence>
<dbReference type="InterPro" id="IPR050250">
    <property type="entry name" value="Macrolide_Exporter_MacB"/>
</dbReference>
<feature type="domain" description="ABC3 transporter permease C-terminal" evidence="8">
    <location>
        <begin position="304"/>
        <end position="417"/>
    </location>
</feature>
<evidence type="ECO:0000256" key="3">
    <source>
        <dbReference type="ARBA" id="ARBA00022692"/>
    </source>
</evidence>
<evidence type="ECO:0000256" key="6">
    <source>
        <dbReference type="ARBA" id="ARBA00038076"/>
    </source>
</evidence>
<comment type="caution">
    <text evidence="10">The sequence shown here is derived from an EMBL/GenBank/DDBJ whole genome shotgun (WGS) entry which is preliminary data.</text>
</comment>
<dbReference type="Proteomes" id="UP001204000">
    <property type="component" value="Unassembled WGS sequence"/>
</dbReference>
<feature type="transmembrane region" description="Helical" evidence="7">
    <location>
        <begin position="300"/>
        <end position="324"/>
    </location>
</feature>
<dbReference type="Pfam" id="PF12704">
    <property type="entry name" value="MacB_PCD"/>
    <property type="match status" value="1"/>
</dbReference>
<dbReference type="Pfam" id="PF02687">
    <property type="entry name" value="FtsX"/>
    <property type="match status" value="1"/>
</dbReference>
<evidence type="ECO:0000256" key="4">
    <source>
        <dbReference type="ARBA" id="ARBA00022989"/>
    </source>
</evidence>
<gene>
    <name evidence="10" type="ORF">M5J20_00570</name>
</gene>
<proteinExistence type="inferred from homology"/>
<evidence type="ECO:0000313" key="10">
    <source>
        <dbReference type="EMBL" id="MCP1386695.1"/>
    </source>
</evidence>
<evidence type="ECO:0000256" key="7">
    <source>
        <dbReference type="SAM" id="Phobius"/>
    </source>
</evidence>
<evidence type="ECO:0000256" key="2">
    <source>
        <dbReference type="ARBA" id="ARBA00022475"/>
    </source>
</evidence>
<sequence length="424" mass="44963">MNIRESLRLAASSLNTNRLRSLLTLLGIIIGIMAVIIIMTLGRGLENDVMSDLEGVGTTSHPVYIHARPDEADQDDDPFAALYYDEPSSERDGMTIEQLEQLQAYFGDRVQAVDIAVSGSGDVAYGDTTSSSSIDAVLPGSLKVRGREVEFGRAISEADLSGQRPVAVVSQEFVQALFGGDPSAALGERFDVDLGGQPAAFTVVGVLKPHTAGGQMFGAQDYAEIFIPATSADRVNLQADWVTSFTVQAAATEETSAFQADLQAYLDRVYAGNEDFEAEVMDLSSALEGLSKTFGIMSTVLSAIGGISLLVGGIGVMNIMLITVTERTREIGVRKALGATQGDIRMQFIIEAMLVCLLGGVIGVILGGAIGMVATSLAFTQMAWPPIGAVIFALLFSLATGVFFGYYPASKAAKMQPIDALRYE</sequence>
<accession>A0ABT1FY48</accession>
<keyword evidence="3 7" id="KW-0812">Transmembrane</keyword>
<dbReference type="RefSeq" id="WP_253575364.1">
    <property type="nucleotide sequence ID" value="NZ_JAMFTQ010000001.1"/>
</dbReference>
<evidence type="ECO:0000256" key="1">
    <source>
        <dbReference type="ARBA" id="ARBA00004651"/>
    </source>
</evidence>
<keyword evidence="4 7" id="KW-1133">Transmembrane helix</keyword>
<dbReference type="EMBL" id="JAMFTQ010000001">
    <property type="protein sequence ID" value="MCP1386695.1"/>
    <property type="molecule type" value="Genomic_DNA"/>
</dbReference>
<comment type="similarity">
    <text evidence="6">Belongs to the ABC-4 integral membrane protein family.</text>
</comment>
<feature type="transmembrane region" description="Helical" evidence="7">
    <location>
        <begin position="383"/>
        <end position="407"/>
    </location>
</feature>
<feature type="transmembrane region" description="Helical" evidence="7">
    <location>
        <begin position="354"/>
        <end position="377"/>
    </location>
</feature>
<protein>
    <submittedName>
        <fullName evidence="10">ABC transporter permease</fullName>
    </submittedName>
</protein>
<feature type="transmembrane region" description="Helical" evidence="7">
    <location>
        <begin position="21"/>
        <end position="41"/>
    </location>
</feature>
<keyword evidence="5 7" id="KW-0472">Membrane</keyword>
<name>A0ABT1FY48_9CORY</name>